<dbReference type="HOGENOM" id="CLU_2036415_0_0_0"/>
<evidence type="ECO:0000256" key="1">
    <source>
        <dbReference type="SAM" id="Phobius"/>
    </source>
</evidence>
<sequence>MEKPVITKIVGAITLLQLGMSIFIGLVGGFSEENTGEINGGYMVYALILISMIIMITASVLLIRGNKYSRILYLIGTITTLAGNIIVAGIVCGLQSSFIPLLFTVLLYVKKSAREYFREIK</sequence>
<keyword evidence="1" id="KW-1133">Transmembrane helix</keyword>
<protein>
    <submittedName>
        <fullName evidence="2">Uncharacterized protein</fullName>
    </submittedName>
</protein>
<dbReference type="AlphaFoldDB" id="D1ALG0"/>
<dbReference type="EMBL" id="CP001739">
    <property type="protein sequence ID" value="ACZ09303.1"/>
    <property type="molecule type" value="Genomic_DNA"/>
</dbReference>
<evidence type="ECO:0000313" key="2">
    <source>
        <dbReference type="EMBL" id="ACZ09303.1"/>
    </source>
</evidence>
<reference evidence="2 3" key="2">
    <citation type="journal article" date="2010" name="Stand. Genomic Sci.">
        <title>Complete genome sequence of Sebaldella termitidis type strain (NCTC 11300).</title>
        <authorList>
            <person name="Harmon-Smith M."/>
            <person name="Celia L."/>
            <person name="Chertkov O."/>
            <person name="Lapidus A."/>
            <person name="Copeland A."/>
            <person name="Glavina Del Rio T."/>
            <person name="Nolan M."/>
            <person name="Lucas S."/>
            <person name="Tice H."/>
            <person name="Cheng J.F."/>
            <person name="Han C."/>
            <person name="Detter J.C."/>
            <person name="Bruce D."/>
            <person name="Goodwin L."/>
            <person name="Pitluck S."/>
            <person name="Pati A."/>
            <person name="Liolios K."/>
            <person name="Ivanova N."/>
            <person name="Mavromatis K."/>
            <person name="Mikhailova N."/>
            <person name="Chen A."/>
            <person name="Palaniappan K."/>
            <person name="Land M."/>
            <person name="Hauser L."/>
            <person name="Chang Y.J."/>
            <person name="Jeffries C.D."/>
            <person name="Brettin T."/>
            <person name="Goker M."/>
            <person name="Beck B."/>
            <person name="Bristow J."/>
            <person name="Eisen J.A."/>
            <person name="Markowitz V."/>
            <person name="Hugenholtz P."/>
            <person name="Kyrpides N.C."/>
            <person name="Klenk H.P."/>
            <person name="Chen F."/>
        </authorList>
    </citation>
    <scope>NUCLEOTIDE SEQUENCE [LARGE SCALE GENOMIC DNA]</scope>
    <source>
        <strain evidence="3">ATCC 33386 / NCTC 11300</strain>
    </source>
</reference>
<reference evidence="3" key="1">
    <citation type="submission" date="2009-09" db="EMBL/GenBank/DDBJ databases">
        <title>The complete chromosome of Sebaldella termitidis ATCC 33386.</title>
        <authorList>
            <consortium name="US DOE Joint Genome Institute (JGI-PGF)"/>
            <person name="Lucas S."/>
            <person name="Copeland A."/>
            <person name="Lapidus A."/>
            <person name="Glavina del Rio T."/>
            <person name="Dalin E."/>
            <person name="Tice H."/>
            <person name="Bruce D."/>
            <person name="Goodwin L."/>
            <person name="Pitluck S."/>
            <person name="Kyrpides N."/>
            <person name="Mavromatis K."/>
            <person name="Ivanova N."/>
            <person name="Mikhailova N."/>
            <person name="Sims D."/>
            <person name="Meincke L."/>
            <person name="Brettin T."/>
            <person name="Detter J.C."/>
            <person name="Han C."/>
            <person name="Larimer F."/>
            <person name="Land M."/>
            <person name="Hauser L."/>
            <person name="Markowitz V."/>
            <person name="Cheng J.F."/>
            <person name="Hugenholtz P."/>
            <person name="Woyke T."/>
            <person name="Wu D."/>
            <person name="Eisen J.A."/>
        </authorList>
    </citation>
    <scope>NUCLEOTIDE SEQUENCE [LARGE SCALE GENOMIC DNA]</scope>
    <source>
        <strain evidence="3">ATCC 33386 / NCTC 11300</strain>
    </source>
</reference>
<feature type="transmembrane region" description="Helical" evidence="1">
    <location>
        <begin position="71"/>
        <end position="91"/>
    </location>
</feature>
<proteinExistence type="predicted"/>
<dbReference type="KEGG" id="str:Sterm_2450"/>
<name>D1ALG0_SEBTE</name>
<feature type="transmembrane region" description="Helical" evidence="1">
    <location>
        <begin position="42"/>
        <end position="64"/>
    </location>
</feature>
<evidence type="ECO:0000313" key="3">
    <source>
        <dbReference type="Proteomes" id="UP000000845"/>
    </source>
</evidence>
<dbReference type="RefSeq" id="WP_012861897.1">
    <property type="nucleotide sequence ID" value="NC_013517.1"/>
</dbReference>
<organism evidence="2 3">
    <name type="scientific">Sebaldella termitidis (strain ATCC 33386 / NCTC 11300)</name>
    <dbReference type="NCBI Taxonomy" id="526218"/>
    <lineage>
        <taxon>Bacteria</taxon>
        <taxon>Fusobacteriati</taxon>
        <taxon>Fusobacteriota</taxon>
        <taxon>Fusobacteriia</taxon>
        <taxon>Fusobacteriales</taxon>
        <taxon>Leptotrichiaceae</taxon>
        <taxon>Sebaldella</taxon>
    </lineage>
</organism>
<keyword evidence="3" id="KW-1185">Reference proteome</keyword>
<dbReference type="STRING" id="526218.Sterm_2450"/>
<accession>D1ALG0</accession>
<keyword evidence="1" id="KW-0812">Transmembrane</keyword>
<feature type="transmembrane region" description="Helical" evidence="1">
    <location>
        <begin position="9"/>
        <end position="30"/>
    </location>
</feature>
<gene>
    <name evidence="2" type="ordered locus">Sterm_2450</name>
</gene>
<dbReference type="Proteomes" id="UP000000845">
    <property type="component" value="Chromosome"/>
</dbReference>
<keyword evidence="1" id="KW-0472">Membrane</keyword>